<dbReference type="AlphaFoldDB" id="A0A7R7ZQZ9"/>
<protein>
    <submittedName>
        <fullName evidence="2">Uncharacterized protein</fullName>
    </submittedName>
</protein>
<feature type="region of interest" description="Disordered" evidence="1">
    <location>
        <begin position="17"/>
        <end position="91"/>
    </location>
</feature>
<evidence type="ECO:0000313" key="2">
    <source>
        <dbReference type="EMBL" id="BCR90231.1"/>
    </source>
</evidence>
<feature type="compositionally biased region" description="Polar residues" evidence="1">
    <location>
        <begin position="39"/>
        <end position="53"/>
    </location>
</feature>
<sequence>MPVGARRIEIRDLLNPISYYPDSDSTTRPSSNLSNLNLKASNGAVQDQPQVSPDNIRYIPHESSTGNDLFPTPINRDVSDEPECTKPQSLPISRSNLVSSNLTWIKSDEGCRADLEAGTYKQSSLNDARVLRIMELINDYRSLLIHIMEQIRGISLDNAREYGHRVLRQNHAAAQHLIASSYKPAAVFGYKDDDQAIQLRRVILDASARRHKAYKIYLGVAAAKRWVLSCDYATSTSESNELVQQLRNIDAILHRELTDISDVSVACKLHETDTKAGYWVDEDPPLSSILLCVQSILYE</sequence>
<name>A0A7R7ZQZ9_ASPCH</name>
<accession>A0A7R7ZQZ9</accession>
<reference evidence="2" key="2">
    <citation type="submission" date="2021-02" db="EMBL/GenBank/DDBJ databases">
        <title>Aspergillus chevalieri M1 genome sequence.</title>
        <authorList>
            <person name="Kadooka C."/>
            <person name="Mori K."/>
            <person name="Futagami T."/>
        </authorList>
    </citation>
    <scope>NUCLEOTIDE SEQUENCE</scope>
    <source>
        <strain evidence="2">M1</strain>
    </source>
</reference>
<evidence type="ECO:0000256" key="1">
    <source>
        <dbReference type="SAM" id="MobiDB-lite"/>
    </source>
</evidence>
<proteinExistence type="predicted"/>
<dbReference type="GeneID" id="66984589"/>
<evidence type="ECO:0000313" key="3">
    <source>
        <dbReference type="Proteomes" id="UP000637239"/>
    </source>
</evidence>
<dbReference type="EMBL" id="AP024421">
    <property type="protein sequence ID" value="BCR90231.1"/>
    <property type="molecule type" value="Genomic_DNA"/>
</dbReference>
<dbReference type="KEGG" id="ache:ACHE_60117A"/>
<reference evidence="2" key="1">
    <citation type="submission" date="2021-01" db="EMBL/GenBank/DDBJ databases">
        <authorList>
            <consortium name="Aspergillus chevalieri M1 genome sequencing consortium"/>
            <person name="Kazuki M."/>
            <person name="Futagami T."/>
        </authorList>
    </citation>
    <scope>NUCLEOTIDE SEQUENCE</scope>
    <source>
        <strain evidence="2">M1</strain>
    </source>
</reference>
<dbReference type="Proteomes" id="UP000637239">
    <property type="component" value="Chromosome 6"/>
</dbReference>
<gene>
    <name evidence="2" type="ORF">ACHE_60117A</name>
</gene>
<keyword evidence="3" id="KW-1185">Reference proteome</keyword>
<organism evidence="2 3">
    <name type="scientific">Aspergillus chevalieri</name>
    <name type="common">Eurotium chevalieri</name>
    <dbReference type="NCBI Taxonomy" id="182096"/>
    <lineage>
        <taxon>Eukaryota</taxon>
        <taxon>Fungi</taxon>
        <taxon>Dikarya</taxon>
        <taxon>Ascomycota</taxon>
        <taxon>Pezizomycotina</taxon>
        <taxon>Eurotiomycetes</taxon>
        <taxon>Eurotiomycetidae</taxon>
        <taxon>Eurotiales</taxon>
        <taxon>Aspergillaceae</taxon>
        <taxon>Aspergillus</taxon>
        <taxon>Aspergillus subgen. Aspergillus</taxon>
    </lineage>
</organism>
<dbReference type="RefSeq" id="XP_043138753.1">
    <property type="nucleotide sequence ID" value="XM_043281256.1"/>
</dbReference>